<dbReference type="EMBL" id="CP073721">
    <property type="protein sequence ID" value="UWZ34186.1"/>
    <property type="molecule type" value="Genomic_DNA"/>
</dbReference>
<accession>A0ABY5YXT1</accession>
<dbReference type="Gene3D" id="1.50.10.150">
    <property type="entry name" value="Voltage-dependent anion channel"/>
    <property type="match status" value="1"/>
</dbReference>
<evidence type="ECO:0000313" key="2">
    <source>
        <dbReference type="Proteomes" id="UP001058271"/>
    </source>
</evidence>
<name>A0ABY5YXT1_9ACTN</name>
<gene>
    <name evidence="1" type="ORF">Drose_23405</name>
</gene>
<keyword evidence="2" id="KW-1185">Reference proteome</keyword>
<protein>
    <submittedName>
        <fullName evidence="1">Uncharacterized protein</fullName>
    </submittedName>
</protein>
<proteinExistence type="predicted"/>
<organism evidence="1 2">
    <name type="scientific">Dactylosporangium roseum</name>
    <dbReference type="NCBI Taxonomy" id="47989"/>
    <lineage>
        <taxon>Bacteria</taxon>
        <taxon>Bacillati</taxon>
        <taxon>Actinomycetota</taxon>
        <taxon>Actinomycetes</taxon>
        <taxon>Micromonosporales</taxon>
        <taxon>Micromonosporaceae</taxon>
        <taxon>Dactylosporangium</taxon>
    </lineage>
</organism>
<dbReference type="InterPro" id="IPR038665">
    <property type="entry name" value="Voltage-dep_anion_channel_sf"/>
</dbReference>
<sequence length="83" mass="8698">MVGNTPGYRSSRAGPATCSRCCGSFRTADGGLPFTLLAWWSFVFPVGTLVTGTTGLAARGHVDTLGGLAVVLGPVRRHGHRRQ</sequence>
<reference evidence="1" key="1">
    <citation type="submission" date="2021-04" db="EMBL/GenBank/DDBJ databases">
        <title>Biosynthetic gene clusters of Dactylosporangioum roseum.</title>
        <authorList>
            <person name="Hartkoorn R.C."/>
            <person name="Beaudoing E."/>
            <person name="Hot D."/>
            <person name="Moureu S."/>
        </authorList>
    </citation>
    <scope>NUCLEOTIDE SEQUENCE</scope>
    <source>
        <strain evidence="1">NRRL B-16295</strain>
    </source>
</reference>
<dbReference type="Proteomes" id="UP001058271">
    <property type="component" value="Chromosome"/>
</dbReference>
<evidence type="ECO:0000313" key="1">
    <source>
        <dbReference type="EMBL" id="UWZ34186.1"/>
    </source>
</evidence>
<dbReference type="RefSeq" id="WP_260723488.1">
    <property type="nucleotide sequence ID" value="NZ_BAAABS010000025.1"/>
</dbReference>